<dbReference type="EMBL" id="CP018082">
    <property type="protein sequence ID" value="APE38200.1"/>
    <property type="molecule type" value="Genomic_DNA"/>
</dbReference>
<feature type="domain" description="Mce/MlaD" evidence="1">
    <location>
        <begin position="46"/>
        <end position="122"/>
    </location>
</feature>
<dbReference type="InterPro" id="IPR003399">
    <property type="entry name" value="Mce/MlaD"/>
</dbReference>
<feature type="domain" description="Mammalian cell entry C-terminal" evidence="2">
    <location>
        <begin position="128"/>
        <end position="346"/>
    </location>
</feature>
<dbReference type="KEGG" id="nsl:BOX37_10115"/>
<dbReference type="InterPro" id="IPR024516">
    <property type="entry name" value="Mce_C"/>
</dbReference>
<protein>
    <submittedName>
        <fullName evidence="3">Mammalian cell entry protein</fullName>
    </submittedName>
</protein>
<evidence type="ECO:0000313" key="4">
    <source>
        <dbReference type="Proteomes" id="UP000183810"/>
    </source>
</evidence>
<organism evidence="3 4">
    <name type="scientific">Nocardia mangyaensis</name>
    <dbReference type="NCBI Taxonomy" id="2213200"/>
    <lineage>
        <taxon>Bacteria</taxon>
        <taxon>Bacillati</taxon>
        <taxon>Actinomycetota</taxon>
        <taxon>Actinomycetes</taxon>
        <taxon>Mycobacteriales</taxon>
        <taxon>Nocardiaceae</taxon>
        <taxon>Nocardia</taxon>
    </lineage>
</organism>
<dbReference type="RefSeq" id="WP_071931359.1">
    <property type="nucleotide sequence ID" value="NZ_CP018082.1"/>
</dbReference>
<dbReference type="GO" id="GO:0005576">
    <property type="term" value="C:extracellular region"/>
    <property type="evidence" value="ECO:0007669"/>
    <property type="project" value="TreeGrafter"/>
</dbReference>
<gene>
    <name evidence="3" type="ORF">BOX37_10115</name>
</gene>
<proteinExistence type="predicted"/>
<dbReference type="Pfam" id="PF11887">
    <property type="entry name" value="Mce4_CUP1"/>
    <property type="match status" value="1"/>
</dbReference>
<dbReference type="OrthoDB" id="3460188at2"/>
<reference evidence="3" key="1">
    <citation type="submission" date="2016-11" db="EMBL/GenBank/DDBJ databases">
        <authorList>
            <person name="Jaros S."/>
            <person name="Januszkiewicz K."/>
            <person name="Wedrychowicz H."/>
        </authorList>
    </citation>
    <scope>NUCLEOTIDE SEQUENCE [LARGE SCALE GENOMIC DNA]</scope>
    <source>
        <strain evidence="3">Y48</strain>
    </source>
</reference>
<dbReference type="PANTHER" id="PTHR33371:SF19">
    <property type="entry name" value="MCE-FAMILY PROTEIN MCE4A"/>
    <property type="match status" value="1"/>
</dbReference>
<dbReference type="PANTHER" id="PTHR33371">
    <property type="entry name" value="INTERMEMBRANE PHOSPHOLIPID TRANSPORT SYSTEM BINDING PROTEIN MLAD-RELATED"/>
    <property type="match status" value="1"/>
</dbReference>
<dbReference type="InterPro" id="IPR052336">
    <property type="entry name" value="MlaD_Phospholipid_Transporter"/>
</dbReference>
<name>A0A1J0W1J0_9NOCA</name>
<evidence type="ECO:0000313" key="3">
    <source>
        <dbReference type="EMBL" id="APE38200.1"/>
    </source>
</evidence>
<dbReference type="Pfam" id="PF02470">
    <property type="entry name" value="MlaD"/>
    <property type="match status" value="1"/>
</dbReference>
<evidence type="ECO:0000259" key="2">
    <source>
        <dbReference type="Pfam" id="PF11887"/>
    </source>
</evidence>
<dbReference type="Proteomes" id="UP000183810">
    <property type="component" value="Chromosome"/>
</dbReference>
<dbReference type="GO" id="GO:0051701">
    <property type="term" value="P:biological process involved in interaction with host"/>
    <property type="evidence" value="ECO:0007669"/>
    <property type="project" value="TreeGrafter"/>
</dbReference>
<evidence type="ECO:0000259" key="1">
    <source>
        <dbReference type="Pfam" id="PF02470"/>
    </source>
</evidence>
<accession>A0A1J0W1J0</accession>
<keyword evidence="4" id="KW-1185">Reference proteome</keyword>
<sequence>MYPDPSGRGWSRRRLGLAGVAMAVSLSSVVALLGLRYAGYFDDAVAVTARMTSTGDGLPARADVRFRGMLVGAVSGVEIAEKGLRQRVELALEPAAAEAIPSSVTARVVPANIFGVSSIELVDNGAAPALRAGAVIEQDTSSATVALQTTLTTLRDVLDRIQPAKLARVLATLADALDGDARLPGSTIERLDEWITEVRALPGIGELLGDLGAAAAAVNQSAPELVDALGRSVQTARTITDRRAQLIDLLTTAGTATAATQELFARNPDAGKELVVGLDETFGALAADPSALTDTIRGLNTSLNRLASVFNWGPSRQMRWNVTVSFTPFRQYTAADCPRYGPQAGPRCDGPSVPDVAAPQQYPTQLIPGWLSTAGPAPLPTPPGLSELSLPTIPGLILPTIPGLSLPTIPGLVIPGVTAPASSEPAVQDSPARPISLAGSDAVAAIVGGRPNTTQLLLLGPVLAGSTVTVTPPGGH</sequence>
<dbReference type="AlphaFoldDB" id="A0A1J0W1J0"/>